<dbReference type="Pfam" id="PF13242">
    <property type="entry name" value="Hydrolase_like"/>
    <property type="match status" value="1"/>
</dbReference>
<proteinExistence type="predicted"/>
<organism evidence="3">
    <name type="scientific">bioreactor metagenome</name>
    <dbReference type="NCBI Taxonomy" id="1076179"/>
    <lineage>
        <taxon>unclassified sequences</taxon>
        <taxon>metagenomes</taxon>
        <taxon>ecological metagenomes</taxon>
    </lineage>
</organism>
<dbReference type="SUPFAM" id="SSF55811">
    <property type="entry name" value="Nudix"/>
    <property type="match status" value="1"/>
</dbReference>
<dbReference type="InterPro" id="IPR000086">
    <property type="entry name" value="NUDIX_hydrolase_dom"/>
</dbReference>
<dbReference type="GO" id="GO:0005737">
    <property type="term" value="C:cytoplasm"/>
    <property type="evidence" value="ECO:0007669"/>
    <property type="project" value="TreeGrafter"/>
</dbReference>
<dbReference type="InterPro" id="IPR006357">
    <property type="entry name" value="HAD-SF_hydro_IIA"/>
</dbReference>
<gene>
    <name evidence="3" type="primary">nudC_3</name>
    <name evidence="3" type="ORF">SDC9_11398</name>
</gene>
<dbReference type="NCBIfam" id="TIGR01549">
    <property type="entry name" value="HAD-SF-IA-v1"/>
    <property type="match status" value="1"/>
</dbReference>
<dbReference type="Pfam" id="PF13344">
    <property type="entry name" value="Hydrolase_6"/>
    <property type="match status" value="1"/>
</dbReference>
<dbReference type="PROSITE" id="PS51462">
    <property type="entry name" value="NUDIX"/>
    <property type="match status" value="1"/>
</dbReference>
<dbReference type="InterPro" id="IPR020084">
    <property type="entry name" value="NUDIX_hydrolase_CS"/>
</dbReference>
<feature type="domain" description="Nudix hydrolase" evidence="2">
    <location>
        <begin position="275"/>
        <end position="408"/>
    </location>
</feature>
<name>A0A644TFW6_9ZZZZ</name>
<dbReference type="Gene3D" id="3.40.50.1000">
    <property type="entry name" value="HAD superfamily/HAD-like"/>
    <property type="match status" value="2"/>
</dbReference>
<dbReference type="Pfam" id="PF00293">
    <property type="entry name" value="NUDIX"/>
    <property type="match status" value="1"/>
</dbReference>
<dbReference type="Gene3D" id="3.90.79.10">
    <property type="entry name" value="Nucleoside Triphosphate Pyrophosphohydrolase"/>
    <property type="match status" value="1"/>
</dbReference>
<dbReference type="AlphaFoldDB" id="A0A644TFW6"/>
<dbReference type="InterPro" id="IPR036412">
    <property type="entry name" value="HAD-like_sf"/>
</dbReference>
<evidence type="ECO:0000313" key="3">
    <source>
        <dbReference type="EMBL" id="MPL65734.1"/>
    </source>
</evidence>
<dbReference type="GO" id="GO:0016791">
    <property type="term" value="F:phosphatase activity"/>
    <property type="evidence" value="ECO:0007669"/>
    <property type="project" value="TreeGrafter"/>
</dbReference>
<dbReference type="PRINTS" id="PR00502">
    <property type="entry name" value="NUDIXFAMILY"/>
</dbReference>
<reference evidence="3" key="1">
    <citation type="submission" date="2019-08" db="EMBL/GenBank/DDBJ databases">
        <authorList>
            <person name="Kucharzyk K."/>
            <person name="Murdoch R.W."/>
            <person name="Higgins S."/>
            <person name="Loffler F."/>
        </authorList>
    </citation>
    <scope>NUCLEOTIDE SEQUENCE</scope>
</reference>
<evidence type="ECO:0000256" key="1">
    <source>
        <dbReference type="ARBA" id="ARBA00022801"/>
    </source>
</evidence>
<protein>
    <submittedName>
        <fullName evidence="3">NADH pyrophosphatase</fullName>
        <ecNumber evidence="3">3.6.1.22</ecNumber>
    </submittedName>
</protein>
<dbReference type="InterPro" id="IPR015797">
    <property type="entry name" value="NUDIX_hydrolase-like_dom_sf"/>
</dbReference>
<dbReference type="EC" id="3.6.1.22" evidence="3"/>
<comment type="caution">
    <text evidence="3">The sequence shown here is derived from an EMBL/GenBank/DDBJ whole genome shotgun (WGS) entry which is preliminary data.</text>
</comment>
<dbReference type="InterPro" id="IPR020476">
    <property type="entry name" value="Nudix_hydrolase"/>
</dbReference>
<dbReference type="NCBIfam" id="TIGR01460">
    <property type="entry name" value="HAD-SF-IIA"/>
    <property type="match status" value="1"/>
</dbReference>
<dbReference type="SUPFAM" id="SSF56784">
    <property type="entry name" value="HAD-like"/>
    <property type="match status" value="1"/>
</dbReference>
<dbReference type="PANTHER" id="PTHR19288">
    <property type="entry name" value="4-NITROPHENYLPHOSPHATASE-RELATED"/>
    <property type="match status" value="1"/>
</dbReference>
<dbReference type="PANTHER" id="PTHR19288:SF46">
    <property type="entry name" value="HALOACID DEHALOGENASE-LIKE HYDROLASE DOMAIN-CONTAINING PROTEIN 2"/>
    <property type="match status" value="1"/>
</dbReference>
<keyword evidence="1 3" id="KW-0378">Hydrolase</keyword>
<sequence>MLRILAEQYDVFLIDIDGVIYNGGELLPGSMEGIEKLRALGKKVYFVTNDPRFLRQELCIQLSLLGIKASTEECITTGWATAHYLAQHAIDKVYVIGTKSLKAEIRSLGIKVTDQGDCQAVVIGYDENTTFRQVQQAVKYIETGAQFIATNDDRSFPGPEGRCVATGAIVGAVQITSRQQPIIIGKPYPHIFSLALKNVDRNARIVMVGDSSDIDILGAHQFGLDGILVQGEQLSYPSKHDYRNPEAMISNLSSLFDPNIVASCWKYPGFPWPDSIEAGVAAVIFNEFCQVLLVKREDNGLWGLPSGHVEAGETVEEAVIRELREETGLTIAVQKLIGVYSDPVSQVFAYPSGKTTHFVTLCFLCNITGGRVKVDYQEIGDASFFDIQQLPSNLLTMHPQWLSDALADIELSFVR</sequence>
<dbReference type="InterPro" id="IPR023214">
    <property type="entry name" value="HAD_sf"/>
</dbReference>
<dbReference type="PROSITE" id="PS00893">
    <property type="entry name" value="NUDIX_BOX"/>
    <property type="match status" value="1"/>
</dbReference>
<evidence type="ECO:0000259" key="2">
    <source>
        <dbReference type="PROSITE" id="PS51462"/>
    </source>
</evidence>
<accession>A0A644TFW6</accession>
<dbReference type="EMBL" id="VSSQ01000029">
    <property type="protein sequence ID" value="MPL65734.1"/>
    <property type="molecule type" value="Genomic_DNA"/>
</dbReference>
<dbReference type="InterPro" id="IPR006439">
    <property type="entry name" value="HAD-SF_hydro_IA"/>
</dbReference>